<evidence type="ECO:0000313" key="5">
    <source>
        <dbReference type="Proteomes" id="UP000298061"/>
    </source>
</evidence>
<gene>
    <name evidence="4" type="ORF">EWM64_g970</name>
</gene>
<keyword evidence="5" id="KW-1185">Reference proteome</keyword>
<evidence type="ECO:0000259" key="3">
    <source>
        <dbReference type="SMART" id="SM00787"/>
    </source>
</evidence>
<reference evidence="4 5" key="1">
    <citation type="submission" date="2019-02" db="EMBL/GenBank/DDBJ databases">
        <title>Genome sequencing of the rare red list fungi Hericium alpestre (H. flagellum).</title>
        <authorList>
            <person name="Buettner E."/>
            <person name="Kellner H."/>
        </authorList>
    </citation>
    <scope>NUCLEOTIDE SEQUENCE [LARGE SCALE GENOMIC DNA]</scope>
    <source>
        <strain evidence="4 5">DSM 108284</strain>
    </source>
</reference>
<comment type="caution">
    <text evidence="4">The sequence shown here is derived from an EMBL/GenBank/DDBJ whole genome shotgun (WGS) entry which is preliminary data.</text>
</comment>
<name>A0A4Z0A925_9AGAM</name>
<feature type="coiled-coil region" evidence="1">
    <location>
        <begin position="895"/>
        <end position="946"/>
    </location>
</feature>
<dbReference type="PANTHER" id="PTHR28260:SF1">
    <property type="entry name" value="SPINDLE POLE BODY COMPONENT SPC105"/>
    <property type="match status" value="1"/>
</dbReference>
<dbReference type="InterPro" id="IPR033338">
    <property type="entry name" value="Spc105/Spc7"/>
</dbReference>
<dbReference type="GO" id="GO:0034501">
    <property type="term" value="P:protein localization to kinetochore"/>
    <property type="evidence" value="ECO:0007669"/>
    <property type="project" value="TreeGrafter"/>
</dbReference>
<feature type="region of interest" description="Disordered" evidence="2">
    <location>
        <begin position="600"/>
        <end position="692"/>
    </location>
</feature>
<dbReference type="InterPro" id="IPR013253">
    <property type="entry name" value="Spc7_domain"/>
</dbReference>
<sequence length="1183" mass="129532">MELTRDLRAESRKSLGRRVSFAPNASVRLFQVAEQNTNSTQSPDSSPVSEASPHVPPQADENAYPGAGPSRRRSSVRRSVAFSENGEASMEIDSDFDDTGVLPPGFLLDGSDLQDEEFDEGAGEFDDEDDMDMTEAMSSNPQRRKSRASLGLGAKRRSSVIPRSVLAEMHNVHVPEEEPEPVDGDVSIDEHTQTTDMTQSSTGETSGEHTQPMEFTVPLNKSLRKPEPPSKEWLALRAMTHSGDTPYDPPPSDQDEEDYHDLGLYPPDAGSVSMATSEDMDLTTAQTRLLAMRQSMGGEPGQHDDSFTSSEGGSMDMSDPGLGNQTLNLTNVWRQSMGGTDFTSSSMDLTSIRRDPGGDEDSMEQDGHHSLLPTPESNEEFLELSIPPSQSPETGDPSGHRTAEPLAPSSVFQPPPTVFSAPPPKSVSDATQGTSPPAPGPVFAKPGSVFSAQTGSVPAKPPSSPRKGGTAAFAPPVARPQPAKRPVLSEVAGEDLGSPTKRQSVAARASMAAAGRLSPRKNTAPAVTSNVPTGRRPSVSGTLRRPSAYFTQRKSLGPSVLPDTTLAQPGSPRNNVPGAAGRASVGSMAELSGILERPFSTIYAHQQEQKDSREREDIGDVEPRLPSSPRAQSPARRVIKVPSSPAPAVAQDDDQEQAMDEDVPDDPMGAAGPTEQWRAGLQQQESFSEDGPPISIEQFFAMTGVRFMDELTAPRRSTIHPSQLQPLRRRSSLSQEDIPLADYIVAMTVDAPQLEQYSRVAKDLQSWIENSKKIYRQAEEEAAIATPTLFREYSAADEDVKEELLHQLKLIKANNHGNARSQWYDWRLQWVQGLHGIAEKGFSDLEKDARTLEATIDQAQAILPSLREEHARVMAELEQEQAIATEIENCDQDYLAELKATLAEQEATLEAYRADVSETNAKLERLQEKLDEIDTQKKEANSVIQESQRHIHIQKSSTRAEVFRLRDDLDALEELHLWRPTKIQPDLFELVYASRYCVTVPCIKFRPIVQEISIARTKEMPLKFKDQFPRFSDISIKVAEQQLAAATSELSTTEIVERLGDIWSACAQLRTQFTLLVIRYPLAIDPMPAAKNGTVPGFKATATVLLPSIKSKIYISFIFTTDTLIGWPMSIPSMTHQVKVAYGPADVESIRTALSKRLAQATPDDNHECLLDACAEATCDYES</sequence>
<feature type="compositionally biased region" description="Acidic residues" evidence="2">
    <location>
        <begin position="177"/>
        <end position="187"/>
    </location>
</feature>
<feature type="compositionally biased region" description="Acidic residues" evidence="2">
    <location>
        <begin position="112"/>
        <end position="133"/>
    </location>
</feature>
<feature type="compositionally biased region" description="Acidic residues" evidence="2">
    <location>
        <begin position="651"/>
        <end position="665"/>
    </location>
</feature>
<feature type="coiled-coil region" evidence="1">
    <location>
        <begin position="842"/>
        <end position="869"/>
    </location>
</feature>
<dbReference type="Proteomes" id="UP000298061">
    <property type="component" value="Unassembled WGS sequence"/>
</dbReference>
<dbReference type="Pfam" id="PF18210">
    <property type="entry name" value="Knl1_RWD_C"/>
    <property type="match status" value="1"/>
</dbReference>
<keyword evidence="1" id="KW-0175">Coiled coil</keyword>
<feature type="compositionally biased region" description="Low complexity" evidence="2">
    <location>
        <begin position="641"/>
        <end position="650"/>
    </location>
</feature>
<organism evidence="4 5">
    <name type="scientific">Hericium alpestre</name>
    <dbReference type="NCBI Taxonomy" id="135208"/>
    <lineage>
        <taxon>Eukaryota</taxon>
        <taxon>Fungi</taxon>
        <taxon>Dikarya</taxon>
        <taxon>Basidiomycota</taxon>
        <taxon>Agaricomycotina</taxon>
        <taxon>Agaricomycetes</taxon>
        <taxon>Russulales</taxon>
        <taxon>Hericiaceae</taxon>
        <taxon>Hericium</taxon>
    </lineage>
</organism>
<feature type="compositionally biased region" description="Basic and acidic residues" evidence="2">
    <location>
        <begin position="607"/>
        <end position="623"/>
    </location>
</feature>
<dbReference type="GO" id="GO:1990758">
    <property type="term" value="P:mitotic sister chromatid biorientation"/>
    <property type="evidence" value="ECO:0007669"/>
    <property type="project" value="TreeGrafter"/>
</dbReference>
<evidence type="ECO:0000313" key="4">
    <source>
        <dbReference type="EMBL" id="TFY83040.1"/>
    </source>
</evidence>
<protein>
    <recommendedName>
        <fullName evidence="3">Spc7 kinetochore protein domain-containing protein</fullName>
    </recommendedName>
</protein>
<dbReference type="AlphaFoldDB" id="A0A4Z0A925"/>
<dbReference type="GO" id="GO:0000776">
    <property type="term" value="C:kinetochore"/>
    <property type="evidence" value="ECO:0007669"/>
    <property type="project" value="TreeGrafter"/>
</dbReference>
<evidence type="ECO:0000256" key="2">
    <source>
        <dbReference type="SAM" id="MobiDB-lite"/>
    </source>
</evidence>
<dbReference type="OrthoDB" id="5592879at2759"/>
<feature type="compositionally biased region" description="Pro residues" evidence="2">
    <location>
        <begin position="413"/>
        <end position="425"/>
    </location>
</feature>
<feature type="compositionally biased region" description="Polar residues" evidence="2">
    <location>
        <begin position="323"/>
        <end position="349"/>
    </location>
</feature>
<dbReference type="STRING" id="135208.A0A4Z0A925"/>
<dbReference type="GO" id="GO:0007094">
    <property type="term" value="P:mitotic spindle assembly checkpoint signaling"/>
    <property type="evidence" value="ECO:0007669"/>
    <property type="project" value="TreeGrafter"/>
</dbReference>
<feature type="compositionally biased region" description="Polar residues" evidence="2">
    <location>
        <begin position="33"/>
        <end position="49"/>
    </location>
</feature>
<feature type="region of interest" description="Disordered" evidence="2">
    <location>
        <begin position="290"/>
        <end position="585"/>
    </location>
</feature>
<evidence type="ECO:0000256" key="1">
    <source>
        <dbReference type="SAM" id="Coils"/>
    </source>
</evidence>
<dbReference type="EMBL" id="SFCI01000057">
    <property type="protein sequence ID" value="TFY83040.1"/>
    <property type="molecule type" value="Genomic_DNA"/>
</dbReference>
<dbReference type="Pfam" id="PF08317">
    <property type="entry name" value="Spc7"/>
    <property type="match status" value="1"/>
</dbReference>
<feature type="region of interest" description="Disordered" evidence="2">
    <location>
        <begin position="32"/>
        <end position="275"/>
    </location>
</feature>
<dbReference type="SMART" id="SM00787">
    <property type="entry name" value="Spc7"/>
    <property type="match status" value="1"/>
</dbReference>
<feature type="compositionally biased region" description="Polar residues" evidence="2">
    <location>
        <begin position="565"/>
        <end position="574"/>
    </location>
</feature>
<feature type="domain" description="Spc7 kinetochore protein" evidence="3">
    <location>
        <begin position="679"/>
        <end position="1001"/>
    </location>
</feature>
<dbReference type="InterPro" id="IPR040850">
    <property type="entry name" value="Knl1_RWD_C"/>
</dbReference>
<accession>A0A4Z0A925</accession>
<dbReference type="PANTHER" id="PTHR28260">
    <property type="entry name" value="SPINDLE POLE BODY COMPONENT SPC105"/>
    <property type="match status" value="1"/>
</dbReference>
<proteinExistence type="predicted"/>
<feature type="compositionally biased region" description="Polar residues" evidence="2">
    <location>
        <begin position="194"/>
        <end position="209"/>
    </location>
</feature>